<dbReference type="NCBIfam" id="TIGR00413">
    <property type="entry name" value="rlpA"/>
    <property type="match status" value="1"/>
</dbReference>
<feature type="signal peptide" evidence="7">
    <location>
        <begin position="1"/>
        <end position="22"/>
    </location>
</feature>
<evidence type="ECO:0000313" key="10">
    <source>
        <dbReference type="Proteomes" id="UP001548590"/>
    </source>
</evidence>
<comment type="similarity">
    <text evidence="4 5">Belongs to the RlpA family.</text>
</comment>
<evidence type="ECO:0000256" key="4">
    <source>
        <dbReference type="HAMAP-Rule" id="MF_02071"/>
    </source>
</evidence>
<keyword evidence="4" id="KW-0472">Membrane</keyword>
<dbReference type="PANTHER" id="PTHR34183">
    <property type="entry name" value="ENDOLYTIC PEPTIDOGLYCAN TRANSGLYCOSYLASE RLPA"/>
    <property type="match status" value="1"/>
</dbReference>
<gene>
    <name evidence="4" type="primary">rlpA</name>
    <name evidence="9" type="ORF">ABVT11_13810</name>
</gene>
<evidence type="ECO:0000313" key="9">
    <source>
        <dbReference type="EMBL" id="MET1490908.1"/>
    </source>
</evidence>
<comment type="caution">
    <text evidence="9">The sequence shown here is derived from an EMBL/GenBank/DDBJ whole genome shotgun (WGS) entry which is preliminary data.</text>
</comment>
<dbReference type="EMBL" id="JBEWLZ010000008">
    <property type="protein sequence ID" value="MET1490908.1"/>
    <property type="molecule type" value="Genomic_DNA"/>
</dbReference>
<dbReference type="InterPro" id="IPR036680">
    <property type="entry name" value="SPOR-like_sf"/>
</dbReference>
<keyword evidence="10" id="KW-1185">Reference proteome</keyword>
<dbReference type="PROSITE" id="PS51724">
    <property type="entry name" value="SPOR"/>
    <property type="match status" value="1"/>
</dbReference>
<dbReference type="CDD" id="cd22268">
    <property type="entry name" value="DPBB_RlpA-like"/>
    <property type="match status" value="1"/>
</dbReference>
<evidence type="ECO:0000256" key="7">
    <source>
        <dbReference type="SAM" id="SignalP"/>
    </source>
</evidence>
<dbReference type="InterPro" id="IPR007730">
    <property type="entry name" value="SPOR-like_dom"/>
</dbReference>
<evidence type="ECO:0000256" key="2">
    <source>
        <dbReference type="ARBA" id="ARBA00023239"/>
    </source>
</evidence>
<evidence type="ECO:0000259" key="8">
    <source>
        <dbReference type="PROSITE" id="PS51724"/>
    </source>
</evidence>
<evidence type="ECO:0000256" key="1">
    <source>
        <dbReference type="ARBA" id="ARBA00022729"/>
    </source>
</evidence>
<keyword evidence="3 4" id="KW-0961">Cell wall biogenesis/degradation</keyword>
<dbReference type="Proteomes" id="UP001548590">
    <property type="component" value="Unassembled WGS sequence"/>
</dbReference>
<dbReference type="RefSeq" id="WP_345924816.1">
    <property type="nucleotide sequence ID" value="NZ_JBDIVF010000002.1"/>
</dbReference>
<feature type="compositionally biased region" description="Low complexity" evidence="6">
    <location>
        <begin position="25"/>
        <end position="49"/>
    </location>
</feature>
<dbReference type="Pfam" id="PF03330">
    <property type="entry name" value="DPBB_1"/>
    <property type="match status" value="1"/>
</dbReference>
<dbReference type="PANTHER" id="PTHR34183:SF1">
    <property type="entry name" value="ENDOLYTIC PEPTIDOGLYCAN TRANSGLYCOSYLASE RLPA"/>
    <property type="match status" value="1"/>
</dbReference>
<keyword evidence="1 7" id="KW-0732">Signal</keyword>
<comment type="subcellular location">
    <subcellularLocation>
        <location evidence="4">Cell membrane</location>
        <topology evidence="4">Lipid-anchor</topology>
    </subcellularLocation>
</comment>
<dbReference type="SUPFAM" id="SSF50685">
    <property type="entry name" value="Barwin-like endoglucanases"/>
    <property type="match status" value="1"/>
</dbReference>
<reference evidence="9 10" key="1">
    <citation type="submission" date="2024-07" db="EMBL/GenBank/DDBJ databases">
        <title>Uliginosibacterium paludis KCTC:42655.</title>
        <authorList>
            <person name="Kim M.K."/>
        </authorList>
    </citation>
    <scope>NUCLEOTIDE SEQUENCE [LARGE SCALE GENOMIC DNA]</scope>
    <source>
        <strain evidence="9 10">KCTC 42655</strain>
    </source>
</reference>
<keyword evidence="2 4" id="KW-0456">Lyase</keyword>
<evidence type="ECO:0000256" key="5">
    <source>
        <dbReference type="RuleBase" id="RU003495"/>
    </source>
</evidence>
<proteinExistence type="inferred from homology"/>
<dbReference type="HAMAP" id="MF_02071">
    <property type="entry name" value="RlpA"/>
    <property type="match status" value="1"/>
</dbReference>
<dbReference type="InterPro" id="IPR012997">
    <property type="entry name" value="RplA"/>
</dbReference>
<dbReference type="EC" id="4.2.2.-" evidence="4"/>
<feature type="domain" description="SPOR" evidence="8">
    <location>
        <begin position="274"/>
        <end position="352"/>
    </location>
</feature>
<keyword evidence="4" id="KW-0449">Lipoprotein</keyword>
<dbReference type="SUPFAM" id="SSF110997">
    <property type="entry name" value="Sporulation related repeat"/>
    <property type="match status" value="1"/>
</dbReference>
<evidence type="ECO:0000256" key="6">
    <source>
        <dbReference type="SAM" id="MobiDB-lite"/>
    </source>
</evidence>
<dbReference type="InterPro" id="IPR009009">
    <property type="entry name" value="RlpA-like_DPBB"/>
</dbReference>
<dbReference type="InterPro" id="IPR034718">
    <property type="entry name" value="RlpA"/>
</dbReference>
<organism evidence="9 10">
    <name type="scientific">Uliginosibacterium paludis</name>
    <dbReference type="NCBI Taxonomy" id="1615952"/>
    <lineage>
        <taxon>Bacteria</taxon>
        <taxon>Pseudomonadati</taxon>
        <taxon>Pseudomonadota</taxon>
        <taxon>Betaproteobacteria</taxon>
        <taxon>Rhodocyclales</taxon>
        <taxon>Zoogloeaceae</taxon>
        <taxon>Uliginosibacterium</taxon>
    </lineage>
</organism>
<feature type="region of interest" description="Disordered" evidence="6">
    <location>
        <begin position="23"/>
        <end position="59"/>
    </location>
</feature>
<keyword evidence="4" id="KW-0564">Palmitate</keyword>
<name>A0ABV2CSR0_9RHOO</name>
<dbReference type="PROSITE" id="PS51257">
    <property type="entry name" value="PROKAR_LIPOPROTEIN"/>
    <property type="match status" value="1"/>
</dbReference>
<comment type="function">
    <text evidence="4">Lytic transglycosylase with a strong preference for naked glycan strands that lack stem peptides.</text>
</comment>
<dbReference type="Gene3D" id="2.40.40.10">
    <property type="entry name" value="RlpA-like domain"/>
    <property type="match status" value="1"/>
</dbReference>
<feature type="chain" id="PRO_5045767752" description="Endolytic peptidoglycan transglycosylase RlpA" evidence="7">
    <location>
        <begin position="23"/>
        <end position="352"/>
    </location>
</feature>
<keyword evidence="4" id="KW-1003">Cell membrane</keyword>
<accession>A0ABV2CSR0</accession>
<protein>
    <recommendedName>
        <fullName evidence="4">Endolytic peptidoglycan transglycosylase RlpA</fullName>
        <ecNumber evidence="4">4.2.2.-</ecNumber>
    </recommendedName>
</protein>
<dbReference type="Pfam" id="PF05036">
    <property type="entry name" value="SPOR"/>
    <property type="match status" value="1"/>
</dbReference>
<evidence type="ECO:0000256" key="3">
    <source>
        <dbReference type="ARBA" id="ARBA00023316"/>
    </source>
</evidence>
<dbReference type="Gene3D" id="3.30.70.1070">
    <property type="entry name" value="Sporulation related repeat"/>
    <property type="match status" value="1"/>
</dbReference>
<sequence length="352" mass="36815">MRLLIAALLPLILLAACSSVPVQSPAPRTSSATPPARPASGTPAPAPATKRGGAFYLDDGPGDNAPVDLAAIPDAVPRIEPIRASTTRPYEVMGQSFKPMSNVKPFSQTGVGSWYGKKFHGAKTASGEAYDMYGMTAAHPTLPIPSYARVTNLENGRQVVVRVNDRGPFLHSRIMDLSYTAAWKLGYVSKGSARLQVDAITPDEIGSGSYLAAANPPAPAEPPAPAPQPVAVTAPAAPTLPVSAPVREAAAADPDPIAAMTTEARVEPATAPAAMPAGSIFLQLGAFASSANADSFRDYVQSELKWLRQGVNTRLVGDKYRLHVGPFSDLAEARSVADRIASSIGTRPFVVR</sequence>
<dbReference type="InterPro" id="IPR036908">
    <property type="entry name" value="RlpA-like_sf"/>
</dbReference>